<name>A0A246J4W8_9BURK</name>
<keyword evidence="7" id="KW-0732">Signal</keyword>
<dbReference type="Gene3D" id="3.40.50.200">
    <property type="entry name" value="Peptidase S8/S53 domain"/>
    <property type="match status" value="1"/>
</dbReference>
<feature type="active site" description="Charge relay system" evidence="5">
    <location>
        <position position="172"/>
    </location>
</feature>
<keyword evidence="10" id="KW-1185">Reference proteome</keyword>
<evidence type="ECO:0000256" key="6">
    <source>
        <dbReference type="SAM" id="MobiDB-lite"/>
    </source>
</evidence>
<evidence type="ECO:0000259" key="8">
    <source>
        <dbReference type="Pfam" id="PF00082"/>
    </source>
</evidence>
<evidence type="ECO:0000256" key="2">
    <source>
        <dbReference type="ARBA" id="ARBA00022670"/>
    </source>
</evidence>
<protein>
    <recommendedName>
        <fullName evidence="8">Peptidase S8/S53 domain-containing protein</fullName>
    </recommendedName>
</protein>
<feature type="compositionally biased region" description="Basic and acidic residues" evidence="6">
    <location>
        <begin position="191"/>
        <end position="202"/>
    </location>
</feature>
<feature type="domain" description="Peptidase S8/S53" evidence="8">
    <location>
        <begin position="163"/>
        <end position="437"/>
    </location>
</feature>
<dbReference type="EMBL" id="NIOF01000009">
    <property type="protein sequence ID" value="OWQ87641.1"/>
    <property type="molecule type" value="Genomic_DNA"/>
</dbReference>
<dbReference type="PANTHER" id="PTHR43806">
    <property type="entry name" value="PEPTIDASE S8"/>
    <property type="match status" value="1"/>
</dbReference>
<feature type="signal peptide" evidence="7">
    <location>
        <begin position="1"/>
        <end position="23"/>
    </location>
</feature>
<dbReference type="PRINTS" id="PR00723">
    <property type="entry name" value="SUBTILISIN"/>
</dbReference>
<dbReference type="OrthoDB" id="9790784at2"/>
<dbReference type="PANTHER" id="PTHR43806:SF11">
    <property type="entry name" value="CEREVISIN-RELATED"/>
    <property type="match status" value="1"/>
</dbReference>
<dbReference type="AlphaFoldDB" id="A0A246J4W8"/>
<feature type="chain" id="PRO_5012151001" description="Peptidase S8/S53 domain-containing protein" evidence="7">
    <location>
        <begin position="24"/>
        <end position="579"/>
    </location>
</feature>
<dbReference type="InterPro" id="IPR050131">
    <property type="entry name" value="Peptidase_S8_subtilisin-like"/>
</dbReference>
<dbReference type="PROSITE" id="PS51892">
    <property type="entry name" value="SUBTILASE"/>
    <property type="match status" value="1"/>
</dbReference>
<dbReference type="InterPro" id="IPR000209">
    <property type="entry name" value="Peptidase_S8/S53_dom"/>
</dbReference>
<accession>A0A246J4W8</accession>
<dbReference type="GO" id="GO:0006508">
    <property type="term" value="P:proteolysis"/>
    <property type="evidence" value="ECO:0007669"/>
    <property type="project" value="UniProtKB-KW"/>
</dbReference>
<feature type="active site" description="Charge relay system" evidence="5">
    <location>
        <position position="233"/>
    </location>
</feature>
<evidence type="ECO:0000256" key="7">
    <source>
        <dbReference type="SAM" id="SignalP"/>
    </source>
</evidence>
<organism evidence="9 10">
    <name type="scientific">Roseateles aquatilis</name>
    <dbReference type="NCBI Taxonomy" id="431061"/>
    <lineage>
        <taxon>Bacteria</taxon>
        <taxon>Pseudomonadati</taxon>
        <taxon>Pseudomonadota</taxon>
        <taxon>Betaproteobacteria</taxon>
        <taxon>Burkholderiales</taxon>
        <taxon>Sphaerotilaceae</taxon>
        <taxon>Roseateles</taxon>
    </lineage>
</organism>
<dbReference type="Pfam" id="PF00082">
    <property type="entry name" value="Peptidase_S8"/>
    <property type="match status" value="1"/>
</dbReference>
<keyword evidence="3 5" id="KW-0378">Hydrolase</keyword>
<sequence>MSRFSHRLLHVLPLALCVSVFNAEALSPQDVAHARSNPAAAAPEHPPLSGLIVYLQGGARTPLDTTTLEVRRMEIERAASALGARSVAVVRQLGTGGYLLQVDRPLAWATMLALAETVRGMPGVLHAEPDSLRWLAASADIDWPLGLTPPGIRAPFAWHQSSGAGVVVAVLDSGRRDNFSLSGRWLPGRDLVADPRAAGDRDGADDDPTDPGPGGPDPDPACAAMTAPPFPWHGTAMAGLIAAKHPLGIAPAARVLPVRVASACAARVSDLVDGMTWATGGKLPGVPDTPTPARVVNISMAGRSQCSYGESLAVEAARRRGAVIVAAAGNGGEDVRGFAPANCPGVLAVGSVGRDGQLSPLSNRGAWLDLVAPGGSTKDAYQDRPRAIAFNGEHPAYRPVMGTSIAAAQVSGVAALMLHAAPDATPAQIGEALRQGASPMPDCPECGAGRLDAHESIERVRRLAAPDGPPLQAFAGKLLRLPPGTTLGRLSGCAEQTMSVTVRPGQRAAATVASSPLVMLKGVGPARPGGLEPVPANRVVSDGQQRVDWLNWGDHAQDLRLTLSSCSRGDVDYRLTLDW</sequence>
<feature type="active site" description="Charge relay system" evidence="5">
    <location>
        <position position="404"/>
    </location>
</feature>
<feature type="compositionally biased region" description="Pro residues" evidence="6">
    <location>
        <begin position="210"/>
        <end position="219"/>
    </location>
</feature>
<keyword evidence="2 5" id="KW-0645">Protease</keyword>
<reference evidence="9 10" key="1">
    <citation type="journal article" date="2008" name="Int. J. Syst. Evol. Microbiol.">
        <title>Description of Roseateles aquatilis sp. nov. and Roseateles terrae sp. nov., in the class Betaproteobacteria, and emended description of the genus Roseateles.</title>
        <authorList>
            <person name="Gomila M."/>
            <person name="Bowien B."/>
            <person name="Falsen E."/>
            <person name="Moore E.R."/>
            <person name="Lalucat J."/>
        </authorList>
    </citation>
    <scope>NUCLEOTIDE SEQUENCE [LARGE SCALE GENOMIC DNA]</scope>
    <source>
        <strain evidence="9 10">CCUG 48205</strain>
    </source>
</reference>
<dbReference type="SUPFAM" id="SSF52743">
    <property type="entry name" value="Subtilisin-like"/>
    <property type="match status" value="1"/>
</dbReference>
<dbReference type="GO" id="GO:0004252">
    <property type="term" value="F:serine-type endopeptidase activity"/>
    <property type="evidence" value="ECO:0007669"/>
    <property type="project" value="UniProtKB-UniRule"/>
</dbReference>
<evidence type="ECO:0000256" key="5">
    <source>
        <dbReference type="PROSITE-ProRule" id="PRU01240"/>
    </source>
</evidence>
<keyword evidence="4 5" id="KW-0720">Serine protease</keyword>
<evidence type="ECO:0000256" key="4">
    <source>
        <dbReference type="ARBA" id="ARBA00022825"/>
    </source>
</evidence>
<evidence type="ECO:0000256" key="1">
    <source>
        <dbReference type="ARBA" id="ARBA00011073"/>
    </source>
</evidence>
<dbReference type="InterPro" id="IPR036852">
    <property type="entry name" value="Peptidase_S8/S53_dom_sf"/>
</dbReference>
<evidence type="ECO:0000313" key="10">
    <source>
        <dbReference type="Proteomes" id="UP000197468"/>
    </source>
</evidence>
<evidence type="ECO:0000256" key="3">
    <source>
        <dbReference type="ARBA" id="ARBA00022801"/>
    </source>
</evidence>
<comment type="similarity">
    <text evidence="1 5">Belongs to the peptidase S8 family.</text>
</comment>
<proteinExistence type="inferred from homology"/>
<gene>
    <name evidence="9" type="ORF">CDN99_18830</name>
</gene>
<comment type="caution">
    <text evidence="9">The sequence shown here is derived from an EMBL/GenBank/DDBJ whole genome shotgun (WGS) entry which is preliminary data.</text>
</comment>
<dbReference type="RefSeq" id="WP_088386423.1">
    <property type="nucleotide sequence ID" value="NZ_NIOF01000009.1"/>
</dbReference>
<dbReference type="Proteomes" id="UP000197468">
    <property type="component" value="Unassembled WGS sequence"/>
</dbReference>
<dbReference type="InterPro" id="IPR015500">
    <property type="entry name" value="Peptidase_S8_subtilisin-rel"/>
</dbReference>
<evidence type="ECO:0000313" key="9">
    <source>
        <dbReference type="EMBL" id="OWQ87641.1"/>
    </source>
</evidence>
<feature type="region of interest" description="Disordered" evidence="6">
    <location>
        <begin position="191"/>
        <end position="224"/>
    </location>
</feature>